<evidence type="ECO:0000313" key="1">
    <source>
        <dbReference type="EMBL" id="KEH23091.1"/>
    </source>
</evidence>
<protein>
    <submittedName>
        <fullName evidence="1">DUF674 family protein</fullName>
    </submittedName>
</protein>
<evidence type="ECO:0000313" key="3">
    <source>
        <dbReference type="Proteomes" id="UP000002051"/>
    </source>
</evidence>
<dbReference type="PANTHER" id="PTHR33103:SF27">
    <property type="entry name" value="OS04G0594700 PROTEIN"/>
    <property type="match status" value="1"/>
</dbReference>
<dbReference type="PaxDb" id="3880-AES66158"/>
<reference evidence="1 3" key="2">
    <citation type="journal article" date="2014" name="BMC Genomics">
        <title>An improved genome release (version Mt4.0) for the model legume Medicago truncatula.</title>
        <authorList>
            <person name="Tang H."/>
            <person name="Krishnakumar V."/>
            <person name="Bidwell S."/>
            <person name="Rosen B."/>
            <person name="Chan A."/>
            <person name="Zhou S."/>
            <person name="Gentzbittel L."/>
            <person name="Childs K.L."/>
            <person name="Yandell M."/>
            <person name="Gundlach H."/>
            <person name="Mayer K.F."/>
            <person name="Schwartz D.C."/>
            <person name="Town C.D."/>
        </authorList>
    </citation>
    <scope>GENOME REANNOTATION</scope>
    <source>
        <strain evidence="1">A17</strain>
        <strain evidence="2 3">cv. Jemalong A17</strain>
    </source>
</reference>
<dbReference type="InterPro" id="IPR007750">
    <property type="entry name" value="DUF674"/>
</dbReference>
<dbReference type="PANTHER" id="PTHR33103">
    <property type="entry name" value="OS01G0153900 PROTEIN"/>
    <property type="match status" value="1"/>
</dbReference>
<dbReference type="KEGG" id="mtr:25498678"/>
<reference evidence="2" key="3">
    <citation type="submission" date="2015-04" db="UniProtKB">
        <authorList>
            <consortium name="EnsemblPlants"/>
        </authorList>
    </citation>
    <scope>IDENTIFICATION</scope>
    <source>
        <strain evidence="2">cv. Jemalong A17</strain>
    </source>
</reference>
<keyword evidence="3" id="KW-1185">Reference proteome</keyword>
<dbReference type="Proteomes" id="UP000002051">
    <property type="component" value="Unassembled WGS sequence"/>
</dbReference>
<sequence length="476" mass="53332">MAENSSAEQVDKVSLRVVVLKEKNKVLFAEAGKDFVDVLLSFLSLPLGTIAKLVAKDSNIESVKFGSISSLYQSVSDLDTQYLWSHTCKEMLLNPNNSAEAYCWNMKLNIDNTESLKSYYLCENVSCLSVDHKYCLSYFRNQKCICGKPLNREKSRILSKEIGFVKEMSTFIISDDLYVMPNVVTASLNLLQKLGVNDIDAIDKQTVSINITKKEVVDLLKLSLVSKTPLSDFIFKKEHFVEDLVLSNQLEVNIGKEKEESDEMVVKVLRRKSNKQILFVEAEEDFADFVFSFLTFPLGAVLHTRQGFSFVSCIDNLYKSVTELSSDKCLRSQLFKDILTSPTISAQSELRHQILPIPKNNYKEKNTSYKFIDPKSPISGGYAGASLTFMVTDELVVTPMSSIDGISYLERMKVSLNDVEEMVLNIGQKEGLGILRASLTSKSALTNGLNQFIGSRSVQANLSSNARPLKKPKVEK</sequence>
<proteinExistence type="predicted"/>
<organism evidence="1 3">
    <name type="scientific">Medicago truncatula</name>
    <name type="common">Barrel medic</name>
    <name type="synonym">Medicago tribuloides</name>
    <dbReference type="NCBI Taxonomy" id="3880"/>
    <lineage>
        <taxon>Eukaryota</taxon>
        <taxon>Viridiplantae</taxon>
        <taxon>Streptophyta</taxon>
        <taxon>Embryophyta</taxon>
        <taxon>Tracheophyta</taxon>
        <taxon>Spermatophyta</taxon>
        <taxon>Magnoliopsida</taxon>
        <taxon>eudicotyledons</taxon>
        <taxon>Gunneridae</taxon>
        <taxon>Pentapetalae</taxon>
        <taxon>rosids</taxon>
        <taxon>fabids</taxon>
        <taxon>Fabales</taxon>
        <taxon>Fabaceae</taxon>
        <taxon>Papilionoideae</taxon>
        <taxon>50 kb inversion clade</taxon>
        <taxon>NPAAA clade</taxon>
        <taxon>Hologalegina</taxon>
        <taxon>IRL clade</taxon>
        <taxon>Trifolieae</taxon>
        <taxon>Medicago</taxon>
    </lineage>
</organism>
<dbReference type="OrthoDB" id="1277335at2759"/>
<evidence type="ECO:0000313" key="2">
    <source>
        <dbReference type="EnsemblPlants" id="KEH23091"/>
    </source>
</evidence>
<reference evidence="1 3" key="1">
    <citation type="journal article" date="2011" name="Nature">
        <title>The Medicago genome provides insight into the evolution of rhizobial symbioses.</title>
        <authorList>
            <person name="Young N.D."/>
            <person name="Debelle F."/>
            <person name="Oldroyd G.E."/>
            <person name="Geurts R."/>
            <person name="Cannon S.B."/>
            <person name="Udvardi M.K."/>
            <person name="Benedito V.A."/>
            <person name="Mayer K.F."/>
            <person name="Gouzy J."/>
            <person name="Schoof H."/>
            <person name="Van de Peer Y."/>
            <person name="Proost S."/>
            <person name="Cook D.R."/>
            <person name="Meyers B.C."/>
            <person name="Spannagl M."/>
            <person name="Cheung F."/>
            <person name="De Mita S."/>
            <person name="Krishnakumar V."/>
            <person name="Gundlach H."/>
            <person name="Zhou S."/>
            <person name="Mudge J."/>
            <person name="Bharti A.K."/>
            <person name="Murray J.D."/>
            <person name="Naoumkina M.A."/>
            <person name="Rosen B."/>
            <person name="Silverstein K.A."/>
            <person name="Tang H."/>
            <person name="Rombauts S."/>
            <person name="Zhao P.X."/>
            <person name="Zhou P."/>
            <person name="Barbe V."/>
            <person name="Bardou P."/>
            <person name="Bechner M."/>
            <person name="Bellec A."/>
            <person name="Berger A."/>
            <person name="Berges H."/>
            <person name="Bidwell S."/>
            <person name="Bisseling T."/>
            <person name="Choisne N."/>
            <person name="Couloux A."/>
            <person name="Denny R."/>
            <person name="Deshpande S."/>
            <person name="Dai X."/>
            <person name="Doyle J.J."/>
            <person name="Dudez A.M."/>
            <person name="Farmer A.D."/>
            <person name="Fouteau S."/>
            <person name="Franken C."/>
            <person name="Gibelin C."/>
            <person name="Gish J."/>
            <person name="Goldstein S."/>
            <person name="Gonzalez A.J."/>
            <person name="Green P.J."/>
            <person name="Hallab A."/>
            <person name="Hartog M."/>
            <person name="Hua A."/>
            <person name="Humphray S.J."/>
            <person name="Jeong D.H."/>
            <person name="Jing Y."/>
            <person name="Jocker A."/>
            <person name="Kenton S.M."/>
            <person name="Kim D.J."/>
            <person name="Klee K."/>
            <person name="Lai H."/>
            <person name="Lang C."/>
            <person name="Lin S."/>
            <person name="Macmil S.L."/>
            <person name="Magdelenat G."/>
            <person name="Matthews L."/>
            <person name="McCorrison J."/>
            <person name="Monaghan E.L."/>
            <person name="Mun J.H."/>
            <person name="Najar F.Z."/>
            <person name="Nicholson C."/>
            <person name="Noirot C."/>
            <person name="O'Bleness M."/>
            <person name="Paule C.R."/>
            <person name="Poulain J."/>
            <person name="Prion F."/>
            <person name="Qin B."/>
            <person name="Qu C."/>
            <person name="Retzel E.F."/>
            <person name="Riddle C."/>
            <person name="Sallet E."/>
            <person name="Samain S."/>
            <person name="Samson N."/>
            <person name="Sanders I."/>
            <person name="Saurat O."/>
            <person name="Scarpelli C."/>
            <person name="Schiex T."/>
            <person name="Segurens B."/>
            <person name="Severin A.J."/>
            <person name="Sherrier D.J."/>
            <person name="Shi R."/>
            <person name="Sims S."/>
            <person name="Singer S.R."/>
            <person name="Sinharoy S."/>
            <person name="Sterck L."/>
            <person name="Viollet A."/>
            <person name="Wang B.B."/>
            <person name="Wang K."/>
            <person name="Wang M."/>
            <person name="Wang X."/>
            <person name="Warfsmann J."/>
            <person name="Weissenbach J."/>
            <person name="White D.D."/>
            <person name="White J.D."/>
            <person name="Wiley G.B."/>
            <person name="Wincker P."/>
            <person name="Xing Y."/>
            <person name="Yang L."/>
            <person name="Yao Z."/>
            <person name="Ying F."/>
            <person name="Zhai J."/>
            <person name="Zhou L."/>
            <person name="Zuber A."/>
            <person name="Denarie J."/>
            <person name="Dixon R.A."/>
            <person name="May G.D."/>
            <person name="Schwartz D.C."/>
            <person name="Rogers J."/>
            <person name="Quetier F."/>
            <person name="Town C.D."/>
            <person name="Roe B.A."/>
        </authorList>
    </citation>
    <scope>NUCLEOTIDE SEQUENCE [LARGE SCALE GENOMIC DNA]</scope>
    <source>
        <strain evidence="1">A17</strain>
        <strain evidence="2 3">cv. Jemalong A17</strain>
    </source>
</reference>
<accession>A0A072U0X9</accession>
<dbReference type="Pfam" id="PF05056">
    <property type="entry name" value="DUF674"/>
    <property type="match status" value="1"/>
</dbReference>
<gene>
    <name evidence="2" type="primary">25498678</name>
    <name evidence="1" type="ordered locus">MTR_7g066340</name>
</gene>
<dbReference type="AlphaFoldDB" id="A0A072U0X9"/>
<name>A0A072U0X9_MEDTR</name>
<dbReference type="HOGENOM" id="CLU_030757_1_1_1"/>
<dbReference type="EnsemblPlants" id="KEH23091">
    <property type="protein sequence ID" value="KEH23091"/>
    <property type="gene ID" value="MTR_7g066340"/>
</dbReference>
<dbReference type="EMBL" id="CM001223">
    <property type="protein sequence ID" value="KEH23091.1"/>
    <property type="molecule type" value="Genomic_DNA"/>
</dbReference>